<dbReference type="InterPro" id="IPR032466">
    <property type="entry name" value="Metal_Hydrolase"/>
</dbReference>
<dbReference type="PANTHER" id="PTHR46124:SF2">
    <property type="entry name" value="D-AMINOACYL-TRNA DEACYLASE"/>
    <property type="match status" value="1"/>
</dbReference>
<feature type="binding site" evidence="1">
    <location>
        <position position="147"/>
    </location>
    <ligand>
        <name>a divalent metal cation</name>
        <dbReference type="ChEBI" id="CHEBI:60240"/>
        <label>2</label>
    </ligand>
</feature>
<feature type="binding site" evidence="1">
    <location>
        <position position="124"/>
    </location>
    <ligand>
        <name>a divalent metal cation</name>
        <dbReference type="ChEBI" id="CHEBI:60240"/>
        <label>2</label>
    </ligand>
</feature>
<sequence length="243" mass="28211">MIIDAHCHIHEFPDEEIKDIEKLVTHLIAVSDDYRSSIRTLDLAKRYRWIIPSVGLHPWSVDANSIDEAKKISDLVREKGNEIRILGEVGLDKRFKQDTYHHQLKVFEIFIELAKEMDMILNIHAAGAWREMLNMLTKNDISMAIIHWYTGPLELIKEINDRGYLITVNPAITIQQKQKDVVVQAPIDMILVESDAPYEYKGLELHPKQIPNVIKYIAMIKKISEEEVYEAVSRNTHNLLKHI</sequence>
<feature type="binding site" evidence="1">
    <location>
        <position position="195"/>
    </location>
    <ligand>
        <name>a divalent metal cation</name>
        <dbReference type="ChEBI" id="CHEBI:60240"/>
        <label>1</label>
    </ligand>
</feature>
<dbReference type="Pfam" id="PF01026">
    <property type="entry name" value="TatD_DNase"/>
    <property type="match status" value="1"/>
</dbReference>
<organism evidence="2">
    <name type="scientific">Ignisphaera aggregans</name>
    <dbReference type="NCBI Taxonomy" id="334771"/>
    <lineage>
        <taxon>Archaea</taxon>
        <taxon>Thermoproteota</taxon>
        <taxon>Thermoprotei</taxon>
        <taxon>Desulfurococcales</taxon>
        <taxon>Desulfurococcaceae</taxon>
        <taxon>Ignisphaera</taxon>
    </lineage>
</organism>
<reference evidence="2" key="1">
    <citation type="journal article" date="2020" name="mSystems">
        <title>Genome- and Community-Level Interaction Insights into Carbon Utilization and Element Cycling Functions of Hydrothermarchaeota in Hydrothermal Sediment.</title>
        <authorList>
            <person name="Zhou Z."/>
            <person name="Liu Y."/>
            <person name="Xu W."/>
            <person name="Pan J."/>
            <person name="Luo Z.H."/>
            <person name="Li M."/>
        </authorList>
    </citation>
    <scope>NUCLEOTIDE SEQUENCE [LARGE SCALE GENOMIC DNA]</scope>
    <source>
        <strain evidence="2">SpSt-658</strain>
    </source>
</reference>
<dbReference type="CDD" id="cd01310">
    <property type="entry name" value="TatD_DNAse"/>
    <property type="match status" value="1"/>
</dbReference>
<protein>
    <submittedName>
        <fullName evidence="2">TatD family deoxyribonuclease</fullName>
    </submittedName>
</protein>
<proteinExistence type="predicted"/>
<name>A0A7C4H2R8_9CREN</name>
<dbReference type="SUPFAM" id="SSF51556">
    <property type="entry name" value="Metallo-dependent hydrolases"/>
    <property type="match status" value="1"/>
</dbReference>
<dbReference type="EMBL" id="DTCA01000097">
    <property type="protein sequence ID" value="HGM07371.1"/>
    <property type="molecule type" value="Genomic_DNA"/>
</dbReference>
<evidence type="ECO:0000256" key="1">
    <source>
        <dbReference type="PIRSR" id="PIRSR005902-1"/>
    </source>
</evidence>
<keyword evidence="1" id="KW-0479">Metal-binding</keyword>
<dbReference type="Gene3D" id="3.20.20.140">
    <property type="entry name" value="Metal-dependent hydrolases"/>
    <property type="match status" value="1"/>
</dbReference>
<dbReference type="AlphaFoldDB" id="A0A7C4H2R8"/>
<accession>A0A7C4H2R8</accession>
<dbReference type="InterPro" id="IPR001130">
    <property type="entry name" value="TatD-like"/>
</dbReference>
<gene>
    <name evidence="2" type="ORF">ENU31_03055</name>
</gene>
<dbReference type="PIRSF" id="PIRSF005902">
    <property type="entry name" value="DNase_TatD"/>
    <property type="match status" value="1"/>
</dbReference>
<evidence type="ECO:0000313" key="2">
    <source>
        <dbReference type="EMBL" id="HGM07371.1"/>
    </source>
</evidence>
<dbReference type="GO" id="GO:0016788">
    <property type="term" value="F:hydrolase activity, acting on ester bonds"/>
    <property type="evidence" value="ECO:0007669"/>
    <property type="project" value="InterPro"/>
</dbReference>
<feature type="binding site" evidence="1">
    <location>
        <position position="8"/>
    </location>
    <ligand>
        <name>a divalent metal cation</name>
        <dbReference type="ChEBI" id="CHEBI:60240"/>
        <label>1</label>
    </ligand>
</feature>
<feature type="binding site" evidence="1">
    <location>
        <position position="6"/>
    </location>
    <ligand>
        <name>a divalent metal cation</name>
        <dbReference type="ChEBI" id="CHEBI:60240"/>
        <label>1</label>
    </ligand>
</feature>
<dbReference type="GO" id="GO:0046872">
    <property type="term" value="F:metal ion binding"/>
    <property type="evidence" value="ECO:0007669"/>
    <property type="project" value="UniProtKB-KW"/>
</dbReference>
<comment type="caution">
    <text evidence="2">The sequence shown here is derived from an EMBL/GenBank/DDBJ whole genome shotgun (WGS) entry which is preliminary data.</text>
</comment>
<feature type="binding site" evidence="1">
    <location>
        <position position="88"/>
    </location>
    <ligand>
        <name>a divalent metal cation</name>
        <dbReference type="ChEBI" id="CHEBI:60240"/>
        <label>1</label>
    </ligand>
</feature>
<dbReference type="PANTHER" id="PTHR46124">
    <property type="entry name" value="D-AMINOACYL-TRNA DEACYLASE"/>
    <property type="match status" value="1"/>
</dbReference>